<keyword evidence="1" id="KW-0812">Transmembrane</keyword>
<feature type="transmembrane region" description="Helical" evidence="1">
    <location>
        <begin position="330"/>
        <end position="352"/>
    </location>
</feature>
<reference evidence="2 3" key="1">
    <citation type="submission" date="2017-07" db="EMBL/GenBank/DDBJ databases">
        <title>Tetzosporium hominis gen.nov. sp.nov.</title>
        <authorList>
            <person name="Tetz G."/>
            <person name="Tetz V."/>
        </authorList>
    </citation>
    <scope>NUCLEOTIDE SEQUENCE [LARGE SCALE GENOMIC DNA]</scope>
    <source>
        <strain evidence="2 3">VT-49</strain>
    </source>
</reference>
<feature type="transmembrane region" description="Helical" evidence="1">
    <location>
        <begin position="358"/>
        <end position="382"/>
    </location>
</feature>
<feature type="transmembrane region" description="Helical" evidence="1">
    <location>
        <begin position="280"/>
        <end position="298"/>
    </location>
</feature>
<dbReference type="Pfam" id="PF14264">
    <property type="entry name" value="Glucos_trans_II"/>
    <property type="match status" value="1"/>
</dbReference>
<dbReference type="Proteomes" id="UP000217065">
    <property type="component" value="Unassembled WGS sequence"/>
</dbReference>
<feature type="transmembrane region" description="Helical" evidence="1">
    <location>
        <begin position="112"/>
        <end position="133"/>
    </location>
</feature>
<feature type="transmembrane region" description="Helical" evidence="1">
    <location>
        <begin position="164"/>
        <end position="189"/>
    </location>
</feature>
<evidence type="ECO:0000256" key="1">
    <source>
        <dbReference type="SAM" id="Phobius"/>
    </source>
</evidence>
<accession>A0A264W434</accession>
<proteinExistence type="predicted"/>
<evidence type="ECO:0000313" key="3">
    <source>
        <dbReference type="Proteomes" id="UP000217065"/>
    </source>
</evidence>
<feature type="transmembrane region" description="Helical" evidence="1">
    <location>
        <begin position="26"/>
        <end position="46"/>
    </location>
</feature>
<dbReference type="OrthoDB" id="1700445at2"/>
<keyword evidence="3" id="KW-1185">Reference proteome</keyword>
<name>A0A264W434_9BACL</name>
<evidence type="ECO:0008006" key="4">
    <source>
        <dbReference type="Google" id="ProtNLM"/>
    </source>
</evidence>
<comment type="caution">
    <text evidence="2">The sequence shown here is derived from an EMBL/GenBank/DDBJ whole genome shotgun (WGS) entry which is preliminary data.</text>
</comment>
<feature type="transmembrane region" description="Helical" evidence="1">
    <location>
        <begin position="304"/>
        <end position="323"/>
    </location>
</feature>
<protein>
    <recommendedName>
        <fullName evidence="4">Glycosyltransferase RgtA/B/C/D-like domain-containing protein</fullName>
    </recommendedName>
</protein>
<evidence type="ECO:0000313" key="2">
    <source>
        <dbReference type="EMBL" id="OZS78353.1"/>
    </source>
</evidence>
<keyword evidence="1" id="KW-1133">Transmembrane helix</keyword>
<sequence>MGGSKRMPEELLGKFKKKITPEWKKGFIATWIIGLLTHLIIFTQYIPNHDGLVNTYADQLNFGLGRFFLGPVSWIGSYFDLSMINGLLSIFYMSLLVIVLIELLNLKKSFSIYMLAGVLVTFPVITSTFAYMFTADAYIFGYFMVALALLVTLKWRFGFLLGSVFFYVAVGIYQANLPFAMALATVVIIHRLLDSERSLKEILLDLGRMIATVVGGMGLYAVTFFLYQRLSTSIRNYQGLNEIGERSDSIRALLTESKDDFLDFFVGGIVSDGTITMFHIANAIVLVLLIAFVVAFAFKRPVHRILLVAGGIVIIPFFTYSLYFVSPGVVYHVLMIMGLVTLYMTLIVFYEYATTQKVLAWFSVLALSLTIFNSAIIANISYLHLQLRFEKTTQFANRVIARIESQPEYTRETKVAIVGRYAVRSSVGAGPVKEQLPALTGIVGERILIVPYQFNYFFDTVLGTPVKYAKSDEIEALKETEEFQQMPTWPREGAVDTINGIVVVKFQEK</sequence>
<organism evidence="2 3">
    <name type="scientific">Tetzosporium hominis</name>
    <dbReference type="NCBI Taxonomy" id="2020506"/>
    <lineage>
        <taxon>Bacteria</taxon>
        <taxon>Bacillati</taxon>
        <taxon>Bacillota</taxon>
        <taxon>Bacilli</taxon>
        <taxon>Bacillales</taxon>
        <taxon>Caryophanaceae</taxon>
        <taxon>Tetzosporium</taxon>
    </lineage>
</organism>
<dbReference type="InterPro" id="IPR025686">
    <property type="entry name" value="Glucos_trans_II"/>
</dbReference>
<keyword evidence="1" id="KW-0472">Membrane</keyword>
<dbReference type="AlphaFoldDB" id="A0A264W434"/>
<feature type="transmembrane region" description="Helical" evidence="1">
    <location>
        <begin position="209"/>
        <end position="227"/>
    </location>
</feature>
<feature type="transmembrane region" description="Helical" evidence="1">
    <location>
        <begin position="83"/>
        <end position="105"/>
    </location>
</feature>
<gene>
    <name evidence="2" type="ORF">CF394_06230</name>
</gene>
<feature type="transmembrane region" description="Helical" evidence="1">
    <location>
        <begin position="139"/>
        <end position="157"/>
    </location>
</feature>
<dbReference type="EMBL" id="NOKQ01000196">
    <property type="protein sequence ID" value="OZS78353.1"/>
    <property type="molecule type" value="Genomic_DNA"/>
</dbReference>